<dbReference type="Pfam" id="PF03659">
    <property type="entry name" value="Glyco_hydro_71"/>
    <property type="match status" value="1"/>
</dbReference>
<dbReference type="STRING" id="236234.A0A1J9RGT1"/>
<evidence type="ECO:0000313" key="3">
    <source>
        <dbReference type="Proteomes" id="UP000183809"/>
    </source>
</evidence>
<dbReference type="CDD" id="cd11577">
    <property type="entry name" value="GH71"/>
    <property type="match status" value="1"/>
</dbReference>
<dbReference type="AlphaFoldDB" id="A0A1J9RGT1"/>
<dbReference type="EMBL" id="MNUE01000045">
    <property type="protein sequence ID" value="OJD31747.1"/>
    <property type="molecule type" value="Genomic_DNA"/>
</dbReference>
<proteinExistence type="predicted"/>
<reference evidence="2 3" key="1">
    <citation type="submission" date="2016-10" db="EMBL/GenBank/DDBJ databases">
        <title>Proteomics and genomics reveal pathogen-plant mechanisms compatible with a hemibiotrophic lifestyle of Diplodia corticola.</title>
        <authorList>
            <person name="Fernandes I."/>
            <person name="De Jonge R."/>
            <person name="Van De Peer Y."/>
            <person name="Devreese B."/>
            <person name="Alves A."/>
            <person name="Esteves A.C."/>
        </authorList>
    </citation>
    <scope>NUCLEOTIDE SEQUENCE [LARGE SCALE GENOMIC DNA]</scope>
    <source>
        <strain evidence="2 3">CBS 112549</strain>
    </source>
</reference>
<comment type="caution">
    <text evidence="2">The sequence shown here is derived from an EMBL/GenBank/DDBJ whole genome shotgun (WGS) entry which is preliminary data.</text>
</comment>
<sequence>MKFAVLFALLVGAFTRLSSASLVTASFELLFAESYTVDTWKTDMASAKAAGIDGFTLIAVPPNCQPQDLSWQTARIKDAYAAAATQNFSLIPGFDMTYHFRTENCPTGNAWNLTYQSTVISDASNQPATYHWNDAVLVVTRGGSLYGDDYFSQMKALLQRQSVNISITPYIETYVQAAHKQGDPAKEAQYAYSDYPSIDGFYNGMAWPFNVRQNLTCDVDNAFKEGLSNAGRNGPYIAAVSPWYYKNLNTNNPADSQVQYSDTLWYDRWRSVISDAKPDIINIESWNGWNSSTYLREVPEENSTAPGYVKLADQGNYVYGMNHTSWQTMSKHYAQYYKSGAEPEIKDNSLIYWYRVHRKDAKCQGGEASATGSVQNFDFPDDSVFIWAAVRAQVEIEVFFGNSPHSQEMRPGSPKVTFTTVNQTGPQLLELPFPDDFPLNGTDVLYPHVMVYGASIHRIAYSKYDSVPITADCAWANFNPVVESLGSDFNQIVG</sequence>
<feature type="chain" id="PRO_5013199174" evidence="1">
    <location>
        <begin position="21"/>
        <end position="494"/>
    </location>
</feature>
<evidence type="ECO:0000313" key="2">
    <source>
        <dbReference type="EMBL" id="OJD31747.1"/>
    </source>
</evidence>
<protein>
    <submittedName>
        <fullName evidence="2">Glycoside hydrolase family 71 protein</fullName>
    </submittedName>
</protein>
<keyword evidence="2" id="KW-0378">Hydrolase</keyword>
<dbReference type="OrthoDB" id="3257981at2759"/>
<dbReference type="RefSeq" id="XP_020128007.1">
    <property type="nucleotide sequence ID" value="XM_020276216.1"/>
</dbReference>
<keyword evidence="1" id="KW-0732">Signal</keyword>
<dbReference type="GO" id="GO:0051118">
    <property type="term" value="F:glucan endo-1,3-alpha-glucosidase activity"/>
    <property type="evidence" value="ECO:0007669"/>
    <property type="project" value="InterPro"/>
</dbReference>
<accession>A0A1J9RGT1</accession>
<dbReference type="Gene3D" id="3.20.20.80">
    <property type="entry name" value="Glycosidases"/>
    <property type="match status" value="1"/>
</dbReference>
<dbReference type="InterPro" id="IPR005197">
    <property type="entry name" value="Glyco_hydro_71"/>
</dbReference>
<dbReference type="GeneID" id="31016477"/>
<feature type="signal peptide" evidence="1">
    <location>
        <begin position="1"/>
        <end position="20"/>
    </location>
</feature>
<dbReference type="Proteomes" id="UP000183809">
    <property type="component" value="Unassembled WGS sequence"/>
</dbReference>
<keyword evidence="3" id="KW-1185">Reference proteome</keyword>
<name>A0A1J9RGT1_9PEZI</name>
<evidence type="ECO:0000256" key="1">
    <source>
        <dbReference type="SAM" id="SignalP"/>
    </source>
</evidence>
<organism evidence="2 3">
    <name type="scientific">Diplodia corticola</name>
    <dbReference type="NCBI Taxonomy" id="236234"/>
    <lineage>
        <taxon>Eukaryota</taxon>
        <taxon>Fungi</taxon>
        <taxon>Dikarya</taxon>
        <taxon>Ascomycota</taxon>
        <taxon>Pezizomycotina</taxon>
        <taxon>Dothideomycetes</taxon>
        <taxon>Dothideomycetes incertae sedis</taxon>
        <taxon>Botryosphaeriales</taxon>
        <taxon>Botryosphaeriaceae</taxon>
        <taxon>Diplodia</taxon>
    </lineage>
</organism>
<gene>
    <name evidence="2" type="ORF">BKCO1_4500055</name>
</gene>